<proteinExistence type="predicted"/>
<evidence type="ECO:0000313" key="2">
    <source>
        <dbReference type="Proteomes" id="UP000199450"/>
    </source>
</evidence>
<keyword evidence="2" id="KW-1185">Reference proteome</keyword>
<protein>
    <submittedName>
        <fullName evidence="1">Uncharacterized protein</fullName>
    </submittedName>
</protein>
<gene>
    <name evidence="1" type="ORF">SAMN05421856_101374</name>
</gene>
<dbReference type="Proteomes" id="UP000199450">
    <property type="component" value="Unassembled WGS sequence"/>
</dbReference>
<accession>A0A1H7W095</accession>
<evidence type="ECO:0000313" key="1">
    <source>
        <dbReference type="EMBL" id="SEM14495.1"/>
    </source>
</evidence>
<name>A0A1H7W095_9FLAO</name>
<dbReference type="STRING" id="295069.SAMN05421856_101374"/>
<sequence length="161" mass="18733">MKNVIQTQLTPDLKTQIDTKIAELEALFQGKLVALDADQRKFYGLINEQNKLFVNKVRDYKANQPQLSAGDVNWDEFENDYQARVFLETRKEKLASLVYQMESTKILHDYDNYNDALDDYAYSQYKKGREVIGFAEKVAELKQFFPRTPKSSTSEDKNKAD</sequence>
<dbReference type="RefSeq" id="WP_089998136.1">
    <property type="nucleotide sequence ID" value="NZ_FOBV01000001.1"/>
</dbReference>
<dbReference type="EMBL" id="FOBV01000001">
    <property type="protein sequence ID" value="SEM14495.1"/>
    <property type="molecule type" value="Genomic_DNA"/>
</dbReference>
<dbReference type="OrthoDB" id="5952844at2"/>
<organism evidence="1 2">
    <name type="scientific">Chryseobacterium taichungense</name>
    <dbReference type="NCBI Taxonomy" id="295069"/>
    <lineage>
        <taxon>Bacteria</taxon>
        <taxon>Pseudomonadati</taxon>
        <taxon>Bacteroidota</taxon>
        <taxon>Flavobacteriia</taxon>
        <taxon>Flavobacteriales</taxon>
        <taxon>Weeksellaceae</taxon>
        <taxon>Chryseobacterium group</taxon>
        <taxon>Chryseobacterium</taxon>
    </lineage>
</organism>
<dbReference type="AlphaFoldDB" id="A0A1H7W095"/>
<reference evidence="2" key="1">
    <citation type="submission" date="2016-10" db="EMBL/GenBank/DDBJ databases">
        <authorList>
            <person name="Varghese N."/>
            <person name="Submissions S."/>
        </authorList>
    </citation>
    <scope>NUCLEOTIDE SEQUENCE [LARGE SCALE GENOMIC DNA]</scope>
    <source>
        <strain evidence="2">DSM 17453</strain>
    </source>
</reference>